<name>A0A381E223_9GAMM</name>
<keyword evidence="2" id="KW-1185">Reference proteome</keyword>
<dbReference type="AlphaFoldDB" id="A0A381E223"/>
<dbReference type="Proteomes" id="UP000254572">
    <property type="component" value="Unassembled WGS sequence"/>
</dbReference>
<protein>
    <submittedName>
        <fullName evidence="1">Uncharacterized protein</fullName>
    </submittedName>
</protein>
<dbReference type="EMBL" id="UFUW01000001">
    <property type="protein sequence ID" value="SUX19943.1"/>
    <property type="molecule type" value="Genomic_DNA"/>
</dbReference>
<evidence type="ECO:0000313" key="2">
    <source>
        <dbReference type="Proteomes" id="UP000254572"/>
    </source>
</evidence>
<proteinExistence type="predicted"/>
<sequence>MKTACLSAEENPAIAAAIRDYHRCGGVLDIRTCTSADGTPSHQQHLRAAAYTLHSVITVRSAERRRLAARAGADTLPDAYRQHFPLAEQHGRRINAAAFWGPTYEPAQQRLLIRAQENRYYRHDAAITPDNAVILRENTPAFCHAFLEPPYPATFGRSIRESGQYFLDFCTLLFGTLHDIEAYAWDTACSDYFDAGKEWWGAHFWTVYSPHNGRYTGIIASATY</sequence>
<reference evidence="1 2" key="1">
    <citation type="submission" date="2018-06" db="EMBL/GenBank/DDBJ databases">
        <authorList>
            <consortium name="Pathogen Informatics"/>
            <person name="Doyle S."/>
        </authorList>
    </citation>
    <scope>NUCLEOTIDE SEQUENCE [LARGE SCALE GENOMIC DNA]</scope>
    <source>
        <strain evidence="1 2">NCTC13294</strain>
    </source>
</reference>
<dbReference type="RefSeq" id="WP_115610894.1">
    <property type="nucleotide sequence ID" value="NZ_JBHLZC010000001.1"/>
</dbReference>
<accession>A0A381E223</accession>
<gene>
    <name evidence="1" type="ORF">NCTC13294_00634</name>
</gene>
<dbReference type="OrthoDB" id="7596169at2"/>
<evidence type="ECO:0000313" key="1">
    <source>
        <dbReference type="EMBL" id="SUX19943.1"/>
    </source>
</evidence>
<organism evidence="1 2">
    <name type="scientific">Cardiobacterium valvarum</name>
    <dbReference type="NCBI Taxonomy" id="194702"/>
    <lineage>
        <taxon>Bacteria</taxon>
        <taxon>Pseudomonadati</taxon>
        <taxon>Pseudomonadota</taxon>
        <taxon>Gammaproteobacteria</taxon>
        <taxon>Cardiobacteriales</taxon>
        <taxon>Cardiobacteriaceae</taxon>
        <taxon>Cardiobacterium</taxon>
    </lineage>
</organism>